<dbReference type="InterPro" id="IPR011611">
    <property type="entry name" value="PfkB_dom"/>
</dbReference>
<dbReference type="SUPFAM" id="SSF53613">
    <property type="entry name" value="Ribokinase-like"/>
    <property type="match status" value="1"/>
</dbReference>
<accession>A0A438MDP4</accession>
<keyword evidence="2" id="KW-0808">Transferase</keyword>
<comment type="caution">
    <text evidence="5">The sequence shown here is derived from an EMBL/GenBank/DDBJ whole genome shotgun (WGS) entry which is preliminary data.</text>
</comment>
<gene>
    <name evidence="5" type="ORF">EDD27_6623</name>
</gene>
<organism evidence="5 6">
    <name type="scientific">Nonomuraea polychroma</name>
    <dbReference type="NCBI Taxonomy" id="46176"/>
    <lineage>
        <taxon>Bacteria</taxon>
        <taxon>Bacillati</taxon>
        <taxon>Actinomycetota</taxon>
        <taxon>Actinomycetes</taxon>
        <taxon>Streptosporangiales</taxon>
        <taxon>Streptosporangiaceae</taxon>
        <taxon>Nonomuraea</taxon>
    </lineage>
</organism>
<evidence type="ECO:0000256" key="2">
    <source>
        <dbReference type="ARBA" id="ARBA00022679"/>
    </source>
</evidence>
<reference evidence="5 6" key="1">
    <citation type="submission" date="2019-01" db="EMBL/GenBank/DDBJ databases">
        <title>Sequencing the genomes of 1000 actinobacteria strains.</title>
        <authorList>
            <person name="Klenk H.-P."/>
        </authorList>
    </citation>
    <scope>NUCLEOTIDE SEQUENCE [LARGE SCALE GENOMIC DNA]</scope>
    <source>
        <strain evidence="5 6">DSM 43925</strain>
    </source>
</reference>
<evidence type="ECO:0000256" key="1">
    <source>
        <dbReference type="ARBA" id="ARBA00010688"/>
    </source>
</evidence>
<dbReference type="Proteomes" id="UP000284824">
    <property type="component" value="Unassembled WGS sequence"/>
</dbReference>
<keyword evidence="3 5" id="KW-0418">Kinase</keyword>
<protein>
    <submittedName>
        <fullName evidence="5">Sugar/nucleoside kinase (Ribokinase family)</fullName>
    </submittedName>
</protein>
<comment type="similarity">
    <text evidence="1">Belongs to the carbohydrate kinase PfkB family.</text>
</comment>
<dbReference type="RefSeq" id="WP_164903880.1">
    <property type="nucleotide sequence ID" value="NZ_SAUN01000001.1"/>
</dbReference>
<keyword evidence="6" id="KW-1185">Reference proteome</keyword>
<evidence type="ECO:0000256" key="3">
    <source>
        <dbReference type="ARBA" id="ARBA00022777"/>
    </source>
</evidence>
<evidence type="ECO:0000313" key="5">
    <source>
        <dbReference type="EMBL" id="RVX43913.1"/>
    </source>
</evidence>
<dbReference type="Pfam" id="PF00294">
    <property type="entry name" value="PfkB"/>
    <property type="match status" value="1"/>
</dbReference>
<dbReference type="Gene3D" id="3.40.1190.20">
    <property type="match status" value="1"/>
</dbReference>
<dbReference type="GO" id="GO:0016301">
    <property type="term" value="F:kinase activity"/>
    <property type="evidence" value="ECO:0007669"/>
    <property type="project" value="UniProtKB-KW"/>
</dbReference>
<dbReference type="PANTHER" id="PTHR43085">
    <property type="entry name" value="HEXOKINASE FAMILY MEMBER"/>
    <property type="match status" value="1"/>
</dbReference>
<proteinExistence type="inferred from homology"/>
<dbReference type="PANTHER" id="PTHR43085:SF57">
    <property type="entry name" value="CARBOHYDRATE KINASE PFKB DOMAIN-CONTAINING PROTEIN"/>
    <property type="match status" value="1"/>
</dbReference>
<evidence type="ECO:0000313" key="6">
    <source>
        <dbReference type="Proteomes" id="UP000284824"/>
    </source>
</evidence>
<evidence type="ECO:0000259" key="4">
    <source>
        <dbReference type="Pfam" id="PF00294"/>
    </source>
</evidence>
<dbReference type="InterPro" id="IPR050306">
    <property type="entry name" value="PfkB_Carbo_kinase"/>
</dbReference>
<name>A0A438MDP4_9ACTN</name>
<dbReference type="AlphaFoldDB" id="A0A438MDP4"/>
<sequence length="345" mass="35306">MFSAQVCGHVCLDLIPTLSSAPSTLPGALHDVGPLQARPGGCVANTGGDLHALGSRVTTVSRIGSDEAGHILARLLTARDSAVHTLLTEHQAGTSYSIVVQSPGSDRTFWHHPGANNSFAVSDVNPRASDLLHLGYPPLLAGLTADGAVGWLDLFSEARAAGVTTSLDLAVVDSRSAAATVDWPSVLARVLPLCDVISPSRDDLISALGWAIPASQRGLVDAARALLDRGVAVAMVSGGTVGLALAVAERHRLAKSRVMLANAAEWAGQTWWMPAPPVSATGTTGAGDAASAGLLYGLLTGRGPARSLMTAAAAAAHRVGDAERLPPYGDGTAYLTATGPFRMPD</sequence>
<dbReference type="InterPro" id="IPR029056">
    <property type="entry name" value="Ribokinase-like"/>
</dbReference>
<dbReference type="EMBL" id="SAUN01000001">
    <property type="protein sequence ID" value="RVX43913.1"/>
    <property type="molecule type" value="Genomic_DNA"/>
</dbReference>
<feature type="domain" description="Carbohydrate kinase PfkB" evidence="4">
    <location>
        <begin position="6"/>
        <end position="319"/>
    </location>
</feature>